<gene>
    <name evidence="1" type="ORF">GXP67_19710</name>
</gene>
<organism evidence="1 2">
    <name type="scientific">Rhodocytophaga rosea</name>
    <dbReference type="NCBI Taxonomy" id="2704465"/>
    <lineage>
        <taxon>Bacteria</taxon>
        <taxon>Pseudomonadati</taxon>
        <taxon>Bacteroidota</taxon>
        <taxon>Cytophagia</taxon>
        <taxon>Cytophagales</taxon>
        <taxon>Rhodocytophagaceae</taxon>
        <taxon>Rhodocytophaga</taxon>
    </lineage>
</organism>
<evidence type="ECO:0000313" key="1">
    <source>
        <dbReference type="EMBL" id="QHT68711.1"/>
    </source>
</evidence>
<sequence length="100" mass="11958">MVTLEGLEIMTIKYYNDFELNKQIEFKEFEENNFEELDQEDIEDLFFESYPTPIIEQFVLGKYLCVLIDLFKGIPEGADLYAEYKRKKRVKKIKNALINC</sequence>
<dbReference type="Proteomes" id="UP000480178">
    <property type="component" value="Chromosome"/>
</dbReference>
<dbReference type="KEGG" id="rhoz:GXP67_19710"/>
<protein>
    <submittedName>
        <fullName evidence="1">Uncharacterized protein</fullName>
    </submittedName>
</protein>
<dbReference type="EMBL" id="CP048222">
    <property type="protein sequence ID" value="QHT68711.1"/>
    <property type="molecule type" value="Genomic_DNA"/>
</dbReference>
<dbReference type="AlphaFoldDB" id="A0A6C0GKV3"/>
<proteinExistence type="predicted"/>
<keyword evidence="2" id="KW-1185">Reference proteome</keyword>
<name>A0A6C0GKV3_9BACT</name>
<dbReference type="RefSeq" id="WP_162444719.1">
    <property type="nucleotide sequence ID" value="NZ_CP048222.1"/>
</dbReference>
<reference evidence="1 2" key="1">
    <citation type="submission" date="2020-01" db="EMBL/GenBank/DDBJ databases">
        <authorList>
            <person name="Kim M.K."/>
        </authorList>
    </citation>
    <scope>NUCLEOTIDE SEQUENCE [LARGE SCALE GENOMIC DNA]</scope>
    <source>
        <strain evidence="1 2">172606-1</strain>
    </source>
</reference>
<accession>A0A6C0GKV3</accession>
<evidence type="ECO:0000313" key="2">
    <source>
        <dbReference type="Proteomes" id="UP000480178"/>
    </source>
</evidence>